<feature type="transmembrane region" description="Helical" evidence="5">
    <location>
        <begin position="102"/>
        <end position="126"/>
    </location>
</feature>
<dbReference type="OrthoDB" id="6134317at2759"/>
<evidence type="ECO:0000313" key="7">
    <source>
        <dbReference type="Proteomes" id="UP000678393"/>
    </source>
</evidence>
<keyword evidence="7" id="KW-1185">Reference proteome</keyword>
<sequence>MDTDEPREKGCRRSARICLKYTLIFMNIPIVIVGAVSLGIGLWVMLGDNSFFDLTADILELEVLGQDILRQGAIVMVAAGSAMMALAGLGVVGAMAMNSCILVFYIVPLVVLLTLEVAVIVLAVVFKSE</sequence>
<dbReference type="Pfam" id="PF00335">
    <property type="entry name" value="Tetraspanin"/>
    <property type="match status" value="1"/>
</dbReference>
<dbReference type="PRINTS" id="PR00259">
    <property type="entry name" value="TMFOUR"/>
</dbReference>
<gene>
    <name evidence="6" type="ORF">CUNI_LOCUS18917</name>
</gene>
<keyword evidence="4 5" id="KW-0472">Membrane</keyword>
<keyword evidence="2 5" id="KW-0812">Transmembrane</keyword>
<evidence type="ECO:0000256" key="2">
    <source>
        <dbReference type="ARBA" id="ARBA00022692"/>
    </source>
</evidence>
<dbReference type="InterPro" id="IPR018499">
    <property type="entry name" value="Tetraspanin/Peripherin"/>
</dbReference>
<dbReference type="EMBL" id="CAJHNH020006135">
    <property type="protein sequence ID" value="CAG5133359.1"/>
    <property type="molecule type" value="Genomic_DNA"/>
</dbReference>
<reference evidence="6" key="1">
    <citation type="submission" date="2021-04" db="EMBL/GenBank/DDBJ databases">
        <authorList>
            <consortium name="Molecular Ecology Group"/>
        </authorList>
    </citation>
    <scope>NUCLEOTIDE SEQUENCE</scope>
</reference>
<feature type="transmembrane region" description="Helical" evidence="5">
    <location>
        <begin position="21"/>
        <end position="46"/>
    </location>
</feature>
<evidence type="ECO:0000256" key="5">
    <source>
        <dbReference type="SAM" id="Phobius"/>
    </source>
</evidence>
<evidence type="ECO:0000256" key="4">
    <source>
        <dbReference type="ARBA" id="ARBA00023136"/>
    </source>
</evidence>
<organism evidence="6 7">
    <name type="scientific">Candidula unifasciata</name>
    <dbReference type="NCBI Taxonomy" id="100452"/>
    <lineage>
        <taxon>Eukaryota</taxon>
        <taxon>Metazoa</taxon>
        <taxon>Spiralia</taxon>
        <taxon>Lophotrochozoa</taxon>
        <taxon>Mollusca</taxon>
        <taxon>Gastropoda</taxon>
        <taxon>Heterobranchia</taxon>
        <taxon>Euthyneura</taxon>
        <taxon>Panpulmonata</taxon>
        <taxon>Eupulmonata</taxon>
        <taxon>Stylommatophora</taxon>
        <taxon>Helicina</taxon>
        <taxon>Helicoidea</taxon>
        <taxon>Geomitridae</taxon>
        <taxon>Candidula</taxon>
    </lineage>
</organism>
<comment type="subcellular location">
    <subcellularLocation>
        <location evidence="1">Membrane</location>
        <topology evidence="1">Multi-pass membrane protein</topology>
    </subcellularLocation>
</comment>
<accession>A0A8S3ZV73</accession>
<comment type="caution">
    <text evidence="6">The sequence shown here is derived from an EMBL/GenBank/DDBJ whole genome shotgun (WGS) entry which is preliminary data.</text>
</comment>
<proteinExistence type="predicted"/>
<evidence type="ECO:0000256" key="3">
    <source>
        <dbReference type="ARBA" id="ARBA00022989"/>
    </source>
</evidence>
<protein>
    <submittedName>
        <fullName evidence="6">Uncharacterized protein</fullName>
    </submittedName>
</protein>
<feature type="transmembrane region" description="Helical" evidence="5">
    <location>
        <begin position="73"/>
        <end position="95"/>
    </location>
</feature>
<keyword evidence="3 5" id="KW-1133">Transmembrane helix</keyword>
<evidence type="ECO:0000256" key="1">
    <source>
        <dbReference type="ARBA" id="ARBA00004141"/>
    </source>
</evidence>
<evidence type="ECO:0000313" key="6">
    <source>
        <dbReference type="EMBL" id="CAG5133359.1"/>
    </source>
</evidence>
<dbReference type="GO" id="GO:0016020">
    <property type="term" value="C:membrane"/>
    <property type="evidence" value="ECO:0007669"/>
    <property type="project" value="UniProtKB-SubCell"/>
</dbReference>
<dbReference type="AlphaFoldDB" id="A0A8S3ZV73"/>
<dbReference type="Proteomes" id="UP000678393">
    <property type="component" value="Unassembled WGS sequence"/>
</dbReference>
<name>A0A8S3ZV73_9EUPU</name>
<feature type="non-terminal residue" evidence="6">
    <location>
        <position position="1"/>
    </location>
</feature>